<dbReference type="EMBL" id="CNGE01000489">
    <property type="protein sequence ID" value="CKS85331.1"/>
    <property type="molecule type" value="Genomic_DNA"/>
</dbReference>
<dbReference type="Proteomes" id="UP000039217">
    <property type="component" value="Unassembled WGS sequence"/>
</dbReference>
<evidence type="ECO:0000313" key="3">
    <source>
        <dbReference type="Proteomes" id="UP000039217"/>
    </source>
</evidence>
<organism evidence="1 4">
    <name type="scientific">Mycobacterium tuberculosis</name>
    <dbReference type="NCBI Taxonomy" id="1773"/>
    <lineage>
        <taxon>Bacteria</taxon>
        <taxon>Bacillati</taxon>
        <taxon>Actinomycetota</taxon>
        <taxon>Actinomycetes</taxon>
        <taxon>Mycobacteriales</taxon>
        <taxon>Mycobacteriaceae</taxon>
        <taxon>Mycobacterium</taxon>
        <taxon>Mycobacterium tuberculosis complex</taxon>
    </lineage>
</organism>
<evidence type="ECO:0000313" key="4">
    <source>
        <dbReference type="Proteomes" id="UP000048948"/>
    </source>
</evidence>
<name>A0A0Q3YU05_MYCTX</name>
<dbReference type="Proteomes" id="UP000048948">
    <property type="component" value="Unassembled WGS sequence"/>
</dbReference>
<dbReference type="AlphaFoldDB" id="A0A0Q3YU05"/>
<accession>A0A0Q3YU05</accession>
<evidence type="ECO:0000313" key="1">
    <source>
        <dbReference type="EMBL" id="CKS85331.1"/>
    </source>
</evidence>
<gene>
    <name evidence="2" type="ORF">ERS007661_04481</name>
    <name evidence="1" type="ORF">ERS027646_02570</name>
</gene>
<dbReference type="EMBL" id="CQQC01002734">
    <property type="protein sequence ID" value="CNX13329.1"/>
    <property type="molecule type" value="Genomic_DNA"/>
</dbReference>
<sequence length="43" mass="4452">MLLPANGRAFTSGKQIFNSNYSGLNPAAVVTVASQADVRKAVS</sequence>
<evidence type="ECO:0000313" key="2">
    <source>
        <dbReference type="EMBL" id="CNX13329.1"/>
    </source>
</evidence>
<protein>
    <submittedName>
        <fullName evidence="1">Oxidoreductase</fullName>
    </submittedName>
</protein>
<proteinExistence type="predicted"/>
<reference evidence="3 4" key="1">
    <citation type="submission" date="2015-03" db="EMBL/GenBank/DDBJ databases">
        <authorList>
            <consortium name="Pathogen Informatics"/>
        </authorList>
    </citation>
    <scope>NUCLEOTIDE SEQUENCE [LARGE SCALE GENOMIC DNA]</scope>
    <source>
        <strain evidence="1 4">Bir 172</strain>
        <strain evidence="2 3">D00501624</strain>
    </source>
</reference>